<reference evidence="10" key="1">
    <citation type="submission" date="2018-05" db="EMBL/GenBank/DDBJ databases">
        <authorList>
            <person name="Lanie J.A."/>
            <person name="Ng W.-L."/>
            <person name="Kazmierczak K.M."/>
            <person name="Andrzejewski T.M."/>
            <person name="Davidsen T.M."/>
            <person name="Wayne K.J."/>
            <person name="Tettelin H."/>
            <person name="Glass J.I."/>
            <person name="Rusch D."/>
            <person name="Podicherti R."/>
            <person name="Tsui H.-C.T."/>
            <person name="Winkler M.E."/>
        </authorList>
    </citation>
    <scope>NUCLEOTIDE SEQUENCE</scope>
</reference>
<keyword evidence="2" id="KW-1003">Cell membrane</keyword>
<keyword evidence="4 7" id="KW-1133">Transmembrane helix</keyword>
<gene>
    <name evidence="10" type="ORF">METZ01_LOCUS126469</name>
</gene>
<proteinExistence type="predicted"/>
<feature type="transmembrane region" description="Helical" evidence="7">
    <location>
        <begin position="12"/>
        <end position="33"/>
    </location>
</feature>
<dbReference type="InterPro" id="IPR003856">
    <property type="entry name" value="LPS_length_determ_N"/>
</dbReference>
<evidence type="ECO:0000256" key="5">
    <source>
        <dbReference type="ARBA" id="ARBA00023136"/>
    </source>
</evidence>
<evidence type="ECO:0000256" key="1">
    <source>
        <dbReference type="ARBA" id="ARBA00004651"/>
    </source>
</evidence>
<evidence type="ECO:0000259" key="8">
    <source>
        <dbReference type="Pfam" id="PF02706"/>
    </source>
</evidence>
<evidence type="ECO:0008006" key="11">
    <source>
        <dbReference type="Google" id="ProtNLM"/>
    </source>
</evidence>
<evidence type="ECO:0000256" key="4">
    <source>
        <dbReference type="ARBA" id="ARBA00022989"/>
    </source>
</evidence>
<dbReference type="Pfam" id="PF02706">
    <property type="entry name" value="Wzz"/>
    <property type="match status" value="1"/>
</dbReference>
<dbReference type="Pfam" id="PF13807">
    <property type="entry name" value="GNVR"/>
    <property type="match status" value="1"/>
</dbReference>
<feature type="transmembrane region" description="Helical" evidence="7">
    <location>
        <begin position="283"/>
        <end position="304"/>
    </location>
</feature>
<keyword evidence="5 7" id="KW-0472">Membrane</keyword>
<keyword evidence="6" id="KW-0175">Coiled coil</keyword>
<dbReference type="GO" id="GO:0005886">
    <property type="term" value="C:plasma membrane"/>
    <property type="evidence" value="ECO:0007669"/>
    <property type="project" value="UniProtKB-SubCell"/>
</dbReference>
<dbReference type="GO" id="GO:0004713">
    <property type="term" value="F:protein tyrosine kinase activity"/>
    <property type="evidence" value="ECO:0007669"/>
    <property type="project" value="TreeGrafter"/>
</dbReference>
<dbReference type="InterPro" id="IPR032807">
    <property type="entry name" value="GNVR"/>
</dbReference>
<keyword evidence="3 7" id="KW-0812">Transmembrane</keyword>
<dbReference type="PANTHER" id="PTHR32309:SF13">
    <property type="entry name" value="FERRIC ENTEROBACTIN TRANSPORT PROTEIN FEPE"/>
    <property type="match status" value="1"/>
</dbReference>
<comment type="subcellular location">
    <subcellularLocation>
        <location evidence="1">Cell membrane</location>
        <topology evidence="1">Multi-pass membrane protein</topology>
    </subcellularLocation>
</comment>
<sequence>MLFLYILKKRIKLIFAVTLSSISFAVVYVLFIAHPVYVTTAKLLPTGEDNSLSNIQGLASQFGLALPFQSGSNLSFSDIYPEIVKSRQLTGIVLEKKFNTRKFGQNQSLKSIVSRQFRLDKYDVDERFKRASEILQDNIKVSKARLTSIVTLEVGAIEPDFAVDLTNAIINESDKLQRQFKTHQVSDKRSFIEDRIKDVKKDLESAQEDLKEFREKNRQVQYSPALLLEEERLTTEMDVKKEIFSTLKQQFELAKIEEVEEGATVQILDKPVAPYQQSSPKTLLSIFLSIFLGFGLSVVIAYVMDGLD</sequence>
<evidence type="ECO:0000313" key="10">
    <source>
        <dbReference type="EMBL" id="SVA73615.1"/>
    </source>
</evidence>
<evidence type="ECO:0000256" key="7">
    <source>
        <dbReference type="SAM" id="Phobius"/>
    </source>
</evidence>
<feature type="coiled-coil region" evidence="6">
    <location>
        <begin position="189"/>
        <end position="223"/>
    </location>
</feature>
<dbReference type="InterPro" id="IPR050445">
    <property type="entry name" value="Bact_polysacc_biosynth/exp"/>
</dbReference>
<accession>A0A381Y9E8</accession>
<evidence type="ECO:0000256" key="3">
    <source>
        <dbReference type="ARBA" id="ARBA00022692"/>
    </source>
</evidence>
<organism evidence="10">
    <name type="scientific">marine metagenome</name>
    <dbReference type="NCBI Taxonomy" id="408172"/>
    <lineage>
        <taxon>unclassified sequences</taxon>
        <taxon>metagenomes</taxon>
        <taxon>ecological metagenomes</taxon>
    </lineage>
</organism>
<dbReference type="EMBL" id="UINC01017686">
    <property type="protein sequence ID" value="SVA73615.1"/>
    <property type="molecule type" value="Genomic_DNA"/>
</dbReference>
<evidence type="ECO:0000256" key="6">
    <source>
        <dbReference type="SAM" id="Coils"/>
    </source>
</evidence>
<protein>
    <recommendedName>
        <fullName evidence="11">Polysaccharide chain length determinant N-terminal domain-containing protein</fullName>
    </recommendedName>
</protein>
<dbReference type="AlphaFoldDB" id="A0A381Y9E8"/>
<evidence type="ECO:0000259" key="9">
    <source>
        <dbReference type="Pfam" id="PF13807"/>
    </source>
</evidence>
<name>A0A381Y9E8_9ZZZZ</name>
<dbReference type="PANTHER" id="PTHR32309">
    <property type="entry name" value="TYROSINE-PROTEIN KINASE"/>
    <property type="match status" value="1"/>
</dbReference>
<feature type="domain" description="Tyrosine-protein kinase G-rich" evidence="9">
    <location>
        <begin position="232"/>
        <end position="303"/>
    </location>
</feature>
<feature type="domain" description="Polysaccharide chain length determinant N-terminal" evidence="8">
    <location>
        <begin position="6"/>
        <end position="95"/>
    </location>
</feature>
<evidence type="ECO:0000256" key="2">
    <source>
        <dbReference type="ARBA" id="ARBA00022475"/>
    </source>
</evidence>